<dbReference type="AlphaFoldDB" id="Q110S4"/>
<dbReference type="EMBL" id="CP000393">
    <property type="protein sequence ID" value="ABG52000.1"/>
    <property type="molecule type" value="Genomic_DNA"/>
</dbReference>
<dbReference type="KEGG" id="ter:Tery_2826"/>
<evidence type="ECO:0000313" key="1">
    <source>
        <dbReference type="EMBL" id="ABG52000.1"/>
    </source>
</evidence>
<sequence length="111" mass="13203">MKTENEVVWSGRSNISSFVMIEEELEILTRWILEDKFRLVTIFGLKGIGKNFLSVKLTEKIKDKFEFVIWRSLSLDPKIRLLLTWLIFTQVLNKFQIISTRKLLFSNFNKC</sequence>
<gene>
    <name evidence="1" type="ordered locus">Tery_2826</name>
</gene>
<evidence type="ECO:0008006" key="2">
    <source>
        <dbReference type="Google" id="ProtNLM"/>
    </source>
</evidence>
<reference evidence="1" key="1">
    <citation type="submission" date="2006-06" db="EMBL/GenBank/DDBJ databases">
        <title>Complete sequence of Trichodesmium erythraeum IMS101.</title>
        <authorList>
            <consortium name="US DOE Joint Genome Institute"/>
            <person name="Copeland A."/>
            <person name="Lucas S."/>
            <person name="Lapidus A."/>
            <person name="Barry K."/>
            <person name="Detter J.C."/>
            <person name="Glavina del Rio T."/>
            <person name="Hammon N."/>
            <person name="Israni S."/>
            <person name="Dalin E."/>
            <person name="Tice H."/>
            <person name="Pitluck S."/>
            <person name="Kiss H."/>
            <person name="Munk A.C."/>
            <person name="Brettin T."/>
            <person name="Bruce D."/>
            <person name="Han C."/>
            <person name="Tapia R."/>
            <person name="Gilna P."/>
            <person name="Schmutz J."/>
            <person name="Larimer F."/>
            <person name="Land M."/>
            <person name="Hauser L."/>
            <person name="Kyrpides N."/>
            <person name="Kim E."/>
            <person name="Richardson P."/>
        </authorList>
    </citation>
    <scope>NUCLEOTIDE SEQUENCE [LARGE SCALE GENOMIC DNA]</scope>
    <source>
        <strain evidence="1">IMS101</strain>
    </source>
</reference>
<dbReference type="InterPro" id="IPR027417">
    <property type="entry name" value="P-loop_NTPase"/>
</dbReference>
<dbReference type="eggNOG" id="COG3903">
    <property type="taxonomic scope" value="Bacteria"/>
</dbReference>
<dbReference type="OrthoDB" id="441260at2"/>
<dbReference type="RefSeq" id="WP_011612361.1">
    <property type="nucleotide sequence ID" value="NC_008312.1"/>
</dbReference>
<accession>Q110S4</accession>
<organism evidence="1">
    <name type="scientific">Trichodesmium erythraeum (strain IMS101)</name>
    <dbReference type="NCBI Taxonomy" id="203124"/>
    <lineage>
        <taxon>Bacteria</taxon>
        <taxon>Bacillati</taxon>
        <taxon>Cyanobacteriota</taxon>
        <taxon>Cyanophyceae</taxon>
        <taxon>Oscillatoriophycideae</taxon>
        <taxon>Oscillatoriales</taxon>
        <taxon>Microcoleaceae</taxon>
        <taxon>Trichodesmium</taxon>
    </lineage>
</organism>
<dbReference type="SUPFAM" id="SSF52540">
    <property type="entry name" value="P-loop containing nucleoside triphosphate hydrolases"/>
    <property type="match status" value="1"/>
</dbReference>
<dbReference type="Gene3D" id="3.40.50.300">
    <property type="entry name" value="P-loop containing nucleotide triphosphate hydrolases"/>
    <property type="match status" value="1"/>
</dbReference>
<dbReference type="STRING" id="203124.Tery_2826"/>
<name>Q110S4_TRIEI</name>
<protein>
    <recommendedName>
        <fullName evidence="2">NB-ARC domain-containing protein</fullName>
    </recommendedName>
</protein>
<dbReference type="HOGENOM" id="CLU_2157268_0_0_3"/>
<proteinExistence type="predicted"/>